<feature type="chain" id="PRO_5044962026" description="Glucanase" evidence="9">
    <location>
        <begin position="33"/>
        <end position="487"/>
    </location>
</feature>
<proteinExistence type="inferred from homology"/>
<dbReference type="InterPro" id="IPR036434">
    <property type="entry name" value="Beta_cellobiohydrolase_sf"/>
</dbReference>
<comment type="caution">
    <text evidence="10">The sequence shown here is derived from an EMBL/GenBank/DDBJ whole genome shotgun (WGS) entry which is preliminary data.</text>
</comment>
<sequence>MSRISPTRPPRRRTALFAACALLAAGTGTATALSPAASAAAPGCTTAHRAGQPLPAATESGRAFCPTATAAAKADNPYAGAKVYVNPEWSAKAAAEPGGSKVANQPTGVWLDRIAAIDGVNGGMGLRDHLDEALKQKGDGELVVQLVIYNLPGRDCSALASNGELGPTEIDKYKTQYIDPIASILADSKYAGLRIVTTVEIDSLPNLVTNVSGRPTQTPQCDVMKANGNYIKGVGYALNKLGSVPNVYNYLDAGHHGWIGWDDNLGPSAELFKQAATAEGSTLDKVHGFIANTANYSALKEDHFSINDSVNGVSVRQSKWVDWNRYVDEQSFAQGFRDKLVSVGFDPGIGMLIDTSRNGWGGTARPTAPGAKTSVDAYVDGGRYDRRIHPGNWCNQAGAGLGERPKAAPAAGIDAYVWMKPPGESDGASKEIPNDEGKGFDRMCDPTYTGNARNGYHMSGALPDAPLAGKWFSAQFQELLKNAYPAL</sequence>
<dbReference type="EMBL" id="BAAABY010000023">
    <property type="protein sequence ID" value="GAA0463618.1"/>
    <property type="molecule type" value="Genomic_DNA"/>
</dbReference>
<dbReference type="Pfam" id="PF01341">
    <property type="entry name" value="Glyco_hydro_6"/>
    <property type="match status" value="1"/>
</dbReference>
<keyword evidence="1 9" id="KW-0732">Signal</keyword>
<keyword evidence="7 9" id="KW-0624">Polysaccharide degradation</keyword>
<protein>
    <recommendedName>
        <fullName evidence="9">Glucanase</fullName>
        <ecNumber evidence="9">3.2.1.-</ecNumber>
    </recommendedName>
</protein>
<evidence type="ECO:0000256" key="6">
    <source>
        <dbReference type="ARBA" id="ARBA00023295"/>
    </source>
</evidence>
<dbReference type="InterPro" id="IPR016288">
    <property type="entry name" value="Beta_cellobiohydrolase"/>
</dbReference>
<dbReference type="InterPro" id="IPR006311">
    <property type="entry name" value="TAT_signal"/>
</dbReference>
<dbReference type="SUPFAM" id="SSF51989">
    <property type="entry name" value="Glycosyl hydrolases family 6, cellulases"/>
    <property type="match status" value="1"/>
</dbReference>
<evidence type="ECO:0000256" key="8">
    <source>
        <dbReference type="PROSITE-ProRule" id="PRU10056"/>
    </source>
</evidence>
<dbReference type="PANTHER" id="PTHR34876">
    <property type="match status" value="1"/>
</dbReference>
<name>A0ABP3JT74_9ACTN</name>
<dbReference type="PANTHER" id="PTHR34876:SF4">
    <property type="entry name" value="1,4-BETA-D-GLUCAN CELLOBIOHYDROLASE C-RELATED"/>
    <property type="match status" value="1"/>
</dbReference>
<reference evidence="11" key="1">
    <citation type="journal article" date="2019" name="Int. J. Syst. Evol. Microbiol.">
        <title>The Global Catalogue of Microorganisms (GCM) 10K type strain sequencing project: providing services to taxonomists for standard genome sequencing and annotation.</title>
        <authorList>
            <consortium name="The Broad Institute Genomics Platform"/>
            <consortium name="The Broad Institute Genome Sequencing Center for Infectious Disease"/>
            <person name="Wu L."/>
            <person name="Ma J."/>
        </authorList>
    </citation>
    <scope>NUCLEOTIDE SEQUENCE [LARGE SCALE GENOMIC DNA]</scope>
    <source>
        <strain evidence="11">JCM 4805</strain>
    </source>
</reference>
<gene>
    <name evidence="10" type="ORF">GCM10010361_29410</name>
</gene>
<dbReference type="RefSeq" id="WP_346095380.1">
    <property type="nucleotide sequence ID" value="NZ_BAAABY010000023.1"/>
</dbReference>
<keyword evidence="4" id="KW-1015">Disulfide bond</keyword>
<evidence type="ECO:0000256" key="2">
    <source>
        <dbReference type="ARBA" id="ARBA00022801"/>
    </source>
</evidence>
<dbReference type="Proteomes" id="UP001500909">
    <property type="component" value="Unassembled WGS sequence"/>
</dbReference>
<organism evidence="10 11">
    <name type="scientific">Streptomyces olivaceiscleroticus</name>
    <dbReference type="NCBI Taxonomy" id="68245"/>
    <lineage>
        <taxon>Bacteria</taxon>
        <taxon>Bacillati</taxon>
        <taxon>Actinomycetota</taxon>
        <taxon>Actinomycetes</taxon>
        <taxon>Kitasatosporales</taxon>
        <taxon>Streptomycetaceae</taxon>
        <taxon>Streptomyces</taxon>
    </lineage>
</organism>
<dbReference type="EC" id="3.2.1.-" evidence="9"/>
<dbReference type="PIRSF" id="PIRSF001100">
    <property type="entry name" value="Beta_cellobiohydrolase"/>
    <property type="match status" value="1"/>
</dbReference>
<evidence type="ECO:0000256" key="1">
    <source>
        <dbReference type="ARBA" id="ARBA00022729"/>
    </source>
</evidence>
<keyword evidence="11" id="KW-1185">Reference proteome</keyword>
<evidence type="ECO:0000256" key="4">
    <source>
        <dbReference type="ARBA" id="ARBA00023157"/>
    </source>
</evidence>
<dbReference type="PRINTS" id="PR00733">
    <property type="entry name" value="GLHYDRLASE6"/>
</dbReference>
<evidence type="ECO:0000256" key="9">
    <source>
        <dbReference type="RuleBase" id="RU361186"/>
    </source>
</evidence>
<feature type="signal peptide" evidence="9">
    <location>
        <begin position="1"/>
        <end position="32"/>
    </location>
</feature>
<comment type="similarity">
    <text evidence="9">Belongs to the glycosyl hydrolase family 6.</text>
</comment>
<keyword evidence="6 9" id="KW-0326">Glycosidase</keyword>
<evidence type="ECO:0000313" key="11">
    <source>
        <dbReference type="Proteomes" id="UP001500909"/>
    </source>
</evidence>
<evidence type="ECO:0000313" key="10">
    <source>
        <dbReference type="EMBL" id="GAA0463618.1"/>
    </source>
</evidence>
<keyword evidence="5 9" id="KW-0119">Carbohydrate metabolism</keyword>
<dbReference type="Gene3D" id="3.20.20.40">
    <property type="entry name" value="1, 4-beta cellobiohydrolase"/>
    <property type="match status" value="1"/>
</dbReference>
<keyword evidence="3 9" id="KW-0136">Cellulose degradation</keyword>
<evidence type="ECO:0000256" key="3">
    <source>
        <dbReference type="ARBA" id="ARBA00023001"/>
    </source>
</evidence>
<accession>A0ABP3JT74</accession>
<dbReference type="InterPro" id="IPR001524">
    <property type="entry name" value="Glyco_hydro_6_CS"/>
</dbReference>
<keyword evidence="2 9" id="KW-0378">Hydrolase</keyword>
<dbReference type="PROSITE" id="PS00655">
    <property type="entry name" value="GLYCOSYL_HYDROL_F6_1"/>
    <property type="match status" value="1"/>
</dbReference>
<feature type="active site" evidence="8">
    <location>
        <position position="155"/>
    </location>
</feature>
<dbReference type="PROSITE" id="PS51318">
    <property type="entry name" value="TAT"/>
    <property type="match status" value="1"/>
</dbReference>
<evidence type="ECO:0000256" key="5">
    <source>
        <dbReference type="ARBA" id="ARBA00023277"/>
    </source>
</evidence>
<evidence type="ECO:0000256" key="7">
    <source>
        <dbReference type="ARBA" id="ARBA00023326"/>
    </source>
</evidence>